<dbReference type="Gene3D" id="2.130.10.10">
    <property type="entry name" value="YVTN repeat-like/Quinoprotein amine dehydrogenase"/>
    <property type="match status" value="1"/>
</dbReference>
<name>A0A9X3FM95_9LACT</name>
<dbReference type="Proteomes" id="UP001146670">
    <property type="component" value="Unassembled WGS sequence"/>
</dbReference>
<dbReference type="EMBL" id="JAPRFR010000001">
    <property type="protein sequence ID" value="MCZ0725268.1"/>
    <property type="molecule type" value="Genomic_DNA"/>
</dbReference>
<dbReference type="PANTHER" id="PTHR30344">
    <property type="entry name" value="6-PHOSPHOGLUCONOLACTONASE-RELATED"/>
    <property type="match status" value="1"/>
</dbReference>
<dbReference type="GO" id="GO:0017057">
    <property type="term" value="F:6-phosphogluconolactonase activity"/>
    <property type="evidence" value="ECO:0007669"/>
    <property type="project" value="TreeGrafter"/>
</dbReference>
<dbReference type="PANTHER" id="PTHR30344:SF1">
    <property type="entry name" value="6-PHOSPHOGLUCONOLACTONASE"/>
    <property type="match status" value="1"/>
</dbReference>
<evidence type="ECO:0000313" key="3">
    <source>
        <dbReference type="Proteomes" id="UP001146670"/>
    </source>
</evidence>
<gene>
    <name evidence="2" type="ORF">OW157_01640</name>
</gene>
<accession>A0A9X3FM95</accession>
<protein>
    <submittedName>
        <fullName evidence="2">Lactonase family protein</fullName>
    </submittedName>
</protein>
<dbReference type="InterPro" id="IPR019405">
    <property type="entry name" value="Lactonase_7-beta_prop"/>
</dbReference>
<dbReference type="InterPro" id="IPR015943">
    <property type="entry name" value="WD40/YVTN_repeat-like_dom_sf"/>
</dbReference>
<comment type="similarity">
    <text evidence="1">Belongs to the cycloisomerase 2 family.</text>
</comment>
<comment type="caution">
    <text evidence="2">The sequence shown here is derived from an EMBL/GenBank/DDBJ whole genome shotgun (WGS) entry which is preliminary data.</text>
</comment>
<dbReference type="AlphaFoldDB" id="A0A9X3FM95"/>
<dbReference type="GO" id="GO:0005829">
    <property type="term" value="C:cytosol"/>
    <property type="evidence" value="ECO:0007669"/>
    <property type="project" value="TreeGrafter"/>
</dbReference>
<sequence>MQTIYLSGYTRNTNQGIHQVTFDPEQGKLIKDKLLVTEANPTYIALSKDNKHLYTLTELKDQPGVNHYEITNDQAKLIDHVDVFPGNACYISLDEEKQVLYLADYHHGALAVVSLDDQGKMTLADTISHQGSGPHPNQEKAHAHFLNRPENSNFIYSCDLGTDQVHTYQLNEDKHLQEVSVYTAEPGTGPRHLAFHPSKKIAYLIGELSYTIDVLSMEDNGKLTFIERYHSMPDDWNDFNSSSAIRISQDGQFLYVSNRGHNSITAYKISENGEELTYIATYASQGDFPRDFNFTADENYLVVGHQKDPKITVFKRNKDNGELTLSQKDYPIDEIVCVVSAHD</sequence>
<dbReference type="SUPFAM" id="SSF51004">
    <property type="entry name" value="C-terminal (heme d1) domain of cytochrome cd1-nitrite reductase"/>
    <property type="match status" value="1"/>
</dbReference>
<evidence type="ECO:0000256" key="1">
    <source>
        <dbReference type="ARBA" id="ARBA00005564"/>
    </source>
</evidence>
<keyword evidence="3" id="KW-1185">Reference proteome</keyword>
<dbReference type="RefSeq" id="WP_268751592.1">
    <property type="nucleotide sequence ID" value="NZ_JAPRFQ010000001.1"/>
</dbReference>
<dbReference type="InterPro" id="IPR011048">
    <property type="entry name" value="Haem_d1_sf"/>
</dbReference>
<dbReference type="Pfam" id="PF10282">
    <property type="entry name" value="Lactonase"/>
    <property type="match status" value="1"/>
</dbReference>
<evidence type="ECO:0000313" key="2">
    <source>
        <dbReference type="EMBL" id="MCZ0725268.1"/>
    </source>
</evidence>
<dbReference type="InterPro" id="IPR050282">
    <property type="entry name" value="Cycloisomerase_2"/>
</dbReference>
<organism evidence="2 3">
    <name type="scientific">Aerococcus kribbianus</name>
    <dbReference type="NCBI Taxonomy" id="2999064"/>
    <lineage>
        <taxon>Bacteria</taxon>
        <taxon>Bacillati</taxon>
        <taxon>Bacillota</taxon>
        <taxon>Bacilli</taxon>
        <taxon>Lactobacillales</taxon>
        <taxon>Aerococcaceae</taxon>
        <taxon>Aerococcus</taxon>
    </lineage>
</organism>
<proteinExistence type="inferred from homology"/>
<reference evidence="2" key="1">
    <citation type="submission" date="2022-12" db="EMBL/GenBank/DDBJ databases">
        <title>Description and comparative metabolic analysis of Aerococcus sp. nov., isolated from the feces of a pig.</title>
        <authorList>
            <person name="Chang Y.-H."/>
        </authorList>
    </citation>
    <scope>NUCLEOTIDE SEQUENCE</scope>
    <source>
        <strain evidence="2">YH-aer222</strain>
    </source>
</reference>